<evidence type="ECO:0000313" key="6">
    <source>
        <dbReference type="Proteomes" id="UP000676456"/>
    </source>
</evidence>
<evidence type="ECO:0000256" key="3">
    <source>
        <dbReference type="ARBA" id="ARBA00022898"/>
    </source>
</evidence>
<name>A0A942Z483_9BACI</name>
<dbReference type="InterPro" id="IPR015424">
    <property type="entry name" value="PyrdxlP-dep_Trfase"/>
</dbReference>
<dbReference type="InterPro" id="IPR015421">
    <property type="entry name" value="PyrdxlP-dep_Trfase_major"/>
</dbReference>
<comment type="similarity">
    <text evidence="2 4">Belongs to the class-III pyridoxal-phosphate-dependent aminotransferase family.</text>
</comment>
<dbReference type="PANTHER" id="PTHR43094">
    <property type="entry name" value="AMINOTRANSFERASE"/>
    <property type="match status" value="1"/>
</dbReference>
<protein>
    <submittedName>
        <fullName evidence="5">Aspartate aminotransferase family protein</fullName>
    </submittedName>
</protein>
<organism evidence="5 6">
    <name type="scientific">Lederbergia citrea</name>
    <dbReference type="NCBI Taxonomy" id="2833581"/>
    <lineage>
        <taxon>Bacteria</taxon>
        <taxon>Bacillati</taxon>
        <taxon>Bacillota</taxon>
        <taxon>Bacilli</taxon>
        <taxon>Bacillales</taxon>
        <taxon>Bacillaceae</taxon>
        <taxon>Lederbergia</taxon>
    </lineage>
</organism>
<dbReference type="SUPFAM" id="SSF53383">
    <property type="entry name" value="PLP-dependent transferases"/>
    <property type="match status" value="1"/>
</dbReference>
<evidence type="ECO:0000256" key="4">
    <source>
        <dbReference type="RuleBase" id="RU003560"/>
    </source>
</evidence>
<evidence type="ECO:0000256" key="2">
    <source>
        <dbReference type="ARBA" id="ARBA00008954"/>
    </source>
</evidence>
<keyword evidence="5" id="KW-0032">Aminotransferase</keyword>
<dbReference type="Gene3D" id="3.40.640.10">
    <property type="entry name" value="Type I PLP-dependent aspartate aminotransferase-like (Major domain)"/>
    <property type="match status" value="1"/>
</dbReference>
<dbReference type="Proteomes" id="UP000676456">
    <property type="component" value="Unassembled WGS sequence"/>
</dbReference>
<dbReference type="Gene3D" id="3.90.1150.10">
    <property type="entry name" value="Aspartate Aminotransferase, domain 1"/>
    <property type="match status" value="1"/>
</dbReference>
<accession>A0A942Z483</accession>
<dbReference type="Pfam" id="PF00202">
    <property type="entry name" value="Aminotran_3"/>
    <property type="match status" value="1"/>
</dbReference>
<dbReference type="EMBL" id="JAGYPN010000001">
    <property type="protein sequence ID" value="MBS4222120.1"/>
    <property type="molecule type" value="Genomic_DNA"/>
</dbReference>
<keyword evidence="6" id="KW-1185">Reference proteome</keyword>
<proteinExistence type="inferred from homology"/>
<dbReference type="PANTHER" id="PTHR43094:SF1">
    <property type="entry name" value="AMINOTRANSFERASE CLASS-III"/>
    <property type="match status" value="1"/>
</dbReference>
<dbReference type="AlphaFoldDB" id="A0A942Z483"/>
<evidence type="ECO:0000313" key="5">
    <source>
        <dbReference type="EMBL" id="MBS4222120.1"/>
    </source>
</evidence>
<keyword evidence="5" id="KW-0808">Transferase</keyword>
<dbReference type="PROSITE" id="PS00600">
    <property type="entry name" value="AA_TRANSFER_CLASS_3"/>
    <property type="match status" value="1"/>
</dbReference>
<dbReference type="NCBIfam" id="NF005375">
    <property type="entry name" value="PRK06917.1"/>
    <property type="match status" value="1"/>
</dbReference>
<dbReference type="PIRSF" id="PIRSF000521">
    <property type="entry name" value="Transaminase_4ab_Lys_Orn"/>
    <property type="match status" value="1"/>
</dbReference>
<keyword evidence="3 4" id="KW-0663">Pyridoxal phosphate</keyword>
<reference evidence="5 6" key="1">
    <citation type="submission" date="2021-05" db="EMBL/GenBank/DDBJ databases">
        <title>Novel Bacillus species.</title>
        <authorList>
            <person name="Liu G."/>
        </authorList>
    </citation>
    <scope>NUCLEOTIDE SEQUENCE [LARGE SCALE GENOMIC DNA]</scope>
    <source>
        <strain evidence="5 6">FJAT-49682</strain>
    </source>
</reference>
<sequence>MHRSNLIKPLLDSTYPVATKGEGIYLYDDSGKKYIDGCSGAVTANLGHGNEVIIEAISQQLKKVAFTYRSQFTNEPAEKLAELLCKMTGELYPWTFLVNSGSEAIETAIKLAIQHWQEKGRPQKNKIISRWISYHGITNGALSVSGHPIRREKFLNMLGESSMIEAPYCYRCPFGKAFPECGLQCARQLDTILGRIGSDQIAAFIAEPIIGAAGAAITPPEGYYELIKEICDRHNILLISDEVMTGCFRTGKMLASDHWEVRPDIICLGKGLGAGYTPIGAVIVTDEIIDPILKGSNIIMSGHTMSANPLSAAGALAVLEILSSEQSVESITEKITYFHNLIDQLKGKFDFIGDIRGKGLLIGIEFVQNRALKTPYPRGAQFTETLIKTAKNNGLLLYPASSGTDGRNGDAIILSPPLITTEDEMDEMYRLLVKSFEAMEATLSKKEMLPDGKSIQ</sequence>
<dbReference type="RefSeq" id="WP_213097089.1">
    <property type="nucleotide sequence ID" value="NZ_JAGYPH010000001.1"/>
</dbReference>
<comment type="cofactor">
    <cofactor evidence="1">
        <name>pyridoxal 5'-phosphate</name>
        <dbReference type="ChEBI" id="CHEBI:597326"/>
    </cofactor>
</comment>
<dbReference type="InterPro" id="IPR005814">
    <property type="entry name" value="Aminotrans_3"/>
</dbReference>
<dbReference type="FunFam" id="3.40.640.10:FF:000004">
    <property type="entry name" value="Acetylornithine aminotransferase"/>
    <property type="match status" value="1"/>
</dbReference>
<dbReference type="InterPro" id="IPR049704">
    <property type="entry name" value="Aminotrans_3_PPA_site"/>
</dbReference>
<evidence type="ECO:0000256" key="1">
    <source>
        <dbReference type="ARBA" id="ARBA00001933"/>
    </source>
</evidence>
<dbReference type="GO" id="GO:0008483">
    <property type="term" value="F:transaminase activity"/>
    <property type="evidence" value="ECO:0007669"/>
    <property type="project" value="UniProtKB-KW"/>
</dbReference>
<gene>
    <name evidence="5" type="ORF">KHA91_05035</name>
</gene>
<dbReference type="GO" id="GO:0030170">
    <property type="term" value="F:pyridoxal phosphate binding"/>
    <property type="evidence" value="ECO:0007669"/>
    <property type="project" value="InterPro"/>
</dbReference>
<dbReference type="CDD" id="cd00610">
    <property type="entry name" value="OAT_like"/>
    <property type="match status" value="1"/>
</dbReference>
<dbReference type="InterPro" id="IPR015422">
    <property type="entry name" value="PyrdxlP-dep_Trfase_small"/>
</dbReference>
<comment type="caution">
    <text evidence="5">The sequence shown here is derived from an EMBL/GenBank/DDBJ whole genome shotgun (WGS) entry which is preliminary data.</text>
</comment>